<evidence type="ECO:0000313" key="1">
    <source>
        <dbReference type="EMBL" id="DAD76156.1"/>
    </source>
</evidence>
<protein>
    <submittedName>
        <fullName evidence="1">Uncharacterized protein</fullName>
    </submittedName>
</protein>
<name>A0A8S5M1P3_9CAUD</name>
<dbReference type="EMBL" id="BK014796">
    <property type="protein sequence ID" value="DAD76156.1"/>
    <property type="molecule type" value="Genomic_DNA"/>
</dbReference>
<sequence length="273" mass="31894">MDRVNMNERYFLYLDILGFTDLVRQGSNKIDDLYEVIASLNAHSHDAFKVIVFSDTVVVYNVDGGHTPADSQYLIMFLCEFVKDLMHRLTGRGVYFRAVITHGDFTHYEINGVPCFYGNALIDAYNSEKELKAIGLFIDKKIAKHCNIFKFEEYNDNYNFVYVTQSLYDLESWRLPIKSECIEMTDSKWFIYPELTHVNNMYLGSVNNSYPDSVRKKYAASWDMYRKHYPKLTTYLLLSGNNVTAISPDVEWDEVVDRHPESCKYAIEKIVKY</sequence>
<proteinExistence type="predicted"/>
<reference evidence="1" key="1">
    <citation type="journal article" date="2021" name="Proc. Natl. Acad. Sci. U.S.A.">
        <title>A Catalog of Tens of Thousands of Viruses from Human Metagenomes Reveals Hidden Associations with Chronic Diseases.</title>
        <authorList>
            <person name="Tisza M.J."/>
            <person name="Buck C.B."/>
        </authorList>
    </citation>
    <scope>NUCLEOTIDE SEQUENCE</scope>
    <source>
        <strain evidence="1">Ct5Xl4</strain>
    </source>
</reference>
<accession>A0A8S5M1P3</accession>
<organism evidence="1">
    <name type="scientific">Myoviridae sp. ct5Xl4</name>
    <dbReference type="NCBI Taxonomy" id="2826613"/>
    <lineage>
        <taxon>Viruses</taxon>
        <taxon>Duplodnaviria</taxon>
        <taxon>Heunggongvirae</taxon>
        <taxon>Uroviricota</taxon>
        <taxon>Caudoviricetes</taxon>
    </lineage>
</organism>